<feature type="transmembrane region" description="Helical" evidence="12">
    <location>
        <begin position="404"/>
        <end position="428"/>
    </location>
</feature>
<gene>
    <name evidence="14" type="ORF">AWB69_09073</name>
</gene>
<feature type="transmembrane region" description="Helical" evidence="12">
    <location>
        <begin position="96"/>
        <end position="118"/>
    </location>
</feature>
<feature type="transmembrane region" description="Helical" evidence="12">
    <location>
        <begin position="125"/>
        <end position="147"/>
    </location>
</feature>
<dbReference type="PANTHER" id="PTHR30365">
    <property type="entry name" value="CYTOCHROME D UBIQUINOL OXIDASE"/>
    <property type="match status" value="1"/>
</dbReference>
<comment type="similarity">
    <text evidence="2 12">Belongs to the cytochrome ubiquinol oxidase subunit 1 family.</text>
</comment>
<dbReference type="EMBL" id="FCOK02000141">
    <property type="protein sequence ID" value="SAL73775.1"/>
    <property type="molecule type" value="Genomic_DNA"/>
</dbReference>
<dbReference type="InterPro" id="IPR002585">
    <property type="entry name" value="Cyt-d_ubiquinol_oxidase_su_1"/>
</dbReference>
<keyword evidence="10 12" id="KW-0408">Iron</keyword>
<proteinExistence type="inferred from homology"/>
<evidence type="ECO:0000256" key="12">
    <source>
        <dbReference type="PIRNR" id="PIRNR006446"/>
    </source>
</evidence>
<evidence type="ECO:0000256" key="4">
    <source>
        <dbReference type="ARBA" id="ARBA00022475"/>
    </source>
</evidence>
<keyword evidence="8 12" id="KW-0249">Electron transport</keyword>
<feature type="region of interest" description="Disordered" evidence="13">
    <location>
        <begin position="454"/>
        <end position="479"/>
    </location>
</feature>
<keyword evidence="7 12" id="KW-0479">Metal-binding</keyword>
<feature type="compositionally biased region" description="Polar residues" evidence="13">
    <location>
        <begin position="454"/>
        <end position="466"/>
    </location>
</feature>
<evidence type="ECO:0000256" key="10">
    <source>
        <dbReference type="ARBA" id="ARBA00023004"/>
    </source>
</evidence>
<dbReference type="OrthoDB" id="9807042at2"/>
<dbReference type="GO" id="GO:0009055">
    <property type="term" value="F:electron transfer activity"/>
    <property type="evidence" value="ECO:0007669"/>
    <property type="project" value="UniProtKB-UniRule"/>
</dbReference>
<dbReference type="PANTHER" id="PTHR30365:SF14">
    <property type="entry name" value="CYTOCHROME BD MENAQUINOL OXIDASE SUBUNIT I-RELATED"/>
    <property type="match status" value="1"/>
</dbReference>
<dbReference type="Proteomes" id="UP000054683">
    <property type="component" value="Unassembled WGS sequence"/>
</dbReference>
<feature type="transmembrane region" description="Helical" evidence="12">
    <location>
        <begin position="321"/>
        <end position="343"/>
    </location>
</feature>
<dbReference type="RefSeq" id="WP_062093059.1">
    <property type="nucleotide sequence ID" value="NZ_FCOK02000141.1"/>
</dbReference>
<dbReference type="GO" id="GO:0019646">
    <property type="term" value="P:aerobic electron transport chain"/>
    <property type="evidence" value="ECO:0007669"/>
    <property type="project" value="InterPro"/>
</dbReference>
<organism evidence="14 15">
    <name type="scientific">Caballeronia udeis</name>
    <dbReference type="NCBI Taxonomy" id="1232866"/>
    <lineage>
        <taxon>Bacteria</taxon>
        <taxon>Pseudomonadati</taxon>
        <taxon>Pseudomonadota</taxon>
        <taxon>Betaproteobacteria</taxon>
        <taxon>Burkholderiales</taxon>
        <taxon>Burkholderiaceae</taxon>
        <taxon>Caballeronia</taxon>
    </lineage>
</organism>
<evidence type="ECO:0000313" key="15">
    <source>
        <dbReference type="Proteomes" id="UP000054683"/>
    </source>
</evidence>
<dbReference type="GO" id="GO:0020037">
    <property type="term" value="F:heme binding"/>
    <property type="evidence" value="ECO:0007669"/>
    <property type="project" value="TreeGrafter"/>
</dbReference>
<evidence type="ECO:0000256" key="7">
    <source>
        <dbReference type="ARBA" id="ARBA00022723"/>
    </source>
</evidence>
<evidence type="ECO:0000256" key="13">
    <source>
        <dbReference type="SAM" id="MobiDB-lite"/>
    </source>
</evidence>
<keyword evidence="5 12" id="KW-0349">Heme</keyword>
<accession>A0A158JYH3</accession>
<evidence type="ECO:0000256" key="11">
    <source>
        <dbReference type="ARBA" id="ARBA00023136"/>
    </source>
</evidence>
<dbReference type="GO" id="GO:0070069">
    <property type="term" value="C:cytochrome complex"/>
    <property type="evidence" value="ECO:0007669"/>
    <property type="project" value="UniProtKB-UniRule"/>
</dbReference>
<keyword evidence="11 12" id="KW-0472">Membrane</keyword>
<dbReference type="GO" id="GO:0005886">
    <property type="term" value="C:plasma membrane"/>
    <property type="evidence" value="ECO:0007669"/>
    <property type="project" value="UniProtKB-SubCell"/>
</dbReference>
<dbReference type="PIRSF" id="PIRSF006446">
    <property type="entry name" value="Cyt_quinol_oxidase_1"/>
    <property type="match status" value="1"/>
</dbReference>
<name>A0A158JYH3_9BURK</name>
<feature type="transmembrane region" description="Helical" evidence="12">
    <location>
        <begin position="355"/>
        <end position="377"/>
    </location>
</feature>
<reference evidence="14 15" key="1">
    <citation type="submission" date="2016-01" db="EMBL/GenBank/DDBJ databases">
        <authorList>
            <person name="Oliw E.H."/>
        </authorList>
    </citation>
    <scope>NUCLEOTIDE SEQUENCE [LARGE SCALE GENOMIC DNA]</scope>
    <source>
        <strain evidence="14">LMG 27134</strain>
    </source>
</reference>
<evidence type="ECO:0000256" key="1">
    <source>
        <dbReference type="ARBA" id="ARBA00004651"/>
    </source>
</evidence>
<keyword evidence="3 12" id="KW-0813">Transport</keyword>
<dbReference type="AlphaFoldDB" id="A0A158JYH3"/>
<sequence length="479" mass="53278">MNATALLLSRLQFAFTVSFHIIFPSFTIGLAAWLTVLEALHMFTGRPAYRRVFDFWLKIFGVAFGMGVVSGIVLAFEFGTNWSELSRLSGPIQGPLLSYETFTAFMLEASFFGILLFGRTRVRPGFYLFSTAIVALGTTLSAFWIMVNNSWMQHPVGYQILNGQYTPVDWAEIIFSPVVWVRFPHMLFAAYLTGAFCVAATGAWYALRGIYHAEARIMVGMGLALAAILIPVQLLFGHLVGDYVHHYQPIKFAAIEARWHDEQPAAEVLIAWPDAIGEANEYAVSVPVLGSLIGSSTLNSREVGLSDFPRNERPPVAIPFFSFRLMVGCGMIMLLVAWGGSILSWKNSLMQRRALLWAVFLCFPLPFIATLTGWFTAEVGRQPWTVYGILRTADALTPFLTTRAAILSLAIFCITYAFIFAFGIYYIYKLLWQGPLEHLTEKPPTALPNRPLSIASSSGQSDTGQATPRARASLMELRK</sequence>
<evidence type="ECO:0000313" key="14">
    <source>
        <dbReference type="EMBL" id="SAL73775.1"/>
    </source>
</evidence>
<evidence type="ECO:0000256" key="9">
    <source>
        <dbReference type="ARBA" id="ARBA00022989"/>
    </source>
</evidence>
<evidence type="ECO:0000256" key="3">
    <source>
        <dbReference type="ARBA" id="ARBA00022448"/>
    </source>
</evidence>
<dbReference type="GO" id="GO:0016682">
    <property type="term" value="F:oxidoreductase activity, acting on diphenols and related substances as donors, oxygen as acceptor"/>
    <property type="evidence" value="ECO:0007669"/>
    <property type="project" value="TreeGrafter"/>
</dbReference>
<dbReference type="Pfam" id="PF01654">
    <property type="entry name" value="Cyt_bd_oxida_I"/>
    <property type="match status" value="1"/>
</dbReference>
<dbReference type="GO" id="GO:0046872">
    <property type="term" value="F:metal ion binding"/>
    <property type="evidence" value="ECO:0007669"/>
    <property type="project" value="UniProtKB-UniRule"/>
</dbReference>
<feature type="transmembrane region" description="Helical" evidence="12">
    <location>
        <begin position="12"/>
        <end position="34"/>
    </location>
</feature>
<keyword evidence="6 12" id="KW-0812">Transmembrane</keyword>
<evidence type="ECO:0000256" key="2">
    <source>
        <dbReference type="ARBA" id="ARBA00009819"/>
    </source>
</evidence>
<evidence type="ECO:0000256" key="8">
    <source>
        <dbReference type="ARBA" id="ARBA00022982"/>
    </source>
</evidence>
<evidence type="ECO:0000256" key="6">
    <source>
        <dbReference type="ARBA" id="ARBA00022692"/>
    </source>
</evidence>
<keyword evidence="4 12" id="KW-1003">Cell membrane</keyword>
<feature type="transmembrane region" description="Helical" evidence="12">
    <location>
        <begin position="55"/>
        <end position="76"/>
    </location>
</feature>
<feature type="transmembrane region" description="Helical" evidence="12">
    <location>
        <begin position="219"/>
        <end position="240"/>
    </location>
</feature>
<comment type="subcellular location">
    <subcellularLocation>
        <location evidence="12">Cell inner membrane</location>
    </subcellularLocation>
    <subcellularLocation>
        <location evidence="1">Cell membrane</location>
        <topology evidence="1">Multi-pass membrane protein</topology>
    </subcellularLocation>
</comment>
<keyword evidence="9 12" id="KW-1133">Transmembrane helix</keyword>
<protein>
    <submittedName>
        <fullName evidence="14">Cytochrome bd ubiquinol oxidase subunit I</fullName>
    </submittedName>
</protein>
<evidence type="ECO:0000256" key="5">
    <source>
        <dbReference type="ARBA" id="ARBA00022617"/>
    </source>
</evidence>
<feature type="transmembrane region" description="Helical" evidence="12">
    <location>
        <begin position="186"/>
        <end position="207"/>
    </location>
</feature>